<evidence type="ECO:0000256" key="3">
    <source>
        <dbReference type="ARBA" id="ARBA00022692"/>
    </source>
</evidence>
<dbReference type="GO" id="GO:0071763">
    <property type="term" value="P:nuclear membrane organization"/>
    <property type="evidence" value="ECO:0007669"/>
    <property type="project" value="TreeGrafter"/>
</dbReference>
<reference evidence="13" key="2">
    <citation type="journal article" date="2012" name="G3 (Bethesda)">
        <title>Pichia sorbitophila, an interspecies yeast hybrid reveals early steps of genome resolution following polyploidization.</title>
        <authorList>
            <person name="Leh Louis V."/>
            <person name="Despons L."/>
            <person name="Friedrich A."/>
            <person name="Martin T."/>
            <person name="Durrens P."/>
            <person name="Casaregola S."/>
            <person name="Neuveglise C."/>
            <person name="Fairhead C."/>
            <person name="Marck C."/>
            <person name="Cruz J.A."/>
            <person name="Straub M.L."/>
            <person name="Kugler V."/>
            <person name="Sacerdot C."/>
            <person name="Uzunov Z."/>
            <person name="Thierry A."/>
            <person name="Weiss S."/>
            <person name="Bleykasten C."/>
            <person name="De Montigny J."/>
            <person name="Jacques N."/>
            <person name="Jung P."/>
            <person name="Lemaire M."/>
            <person name="Mallet S."/>
            <person name="Morel G."/>
            <person name="Richard G.F."/>
            <person name="Sarkar A."/>
            <person name="Savel G."/>
            <person name="Schacherer J."/>
            <person name="Seret M.L."/>
            <person name="Talla E."/>
            <person name="Samson G."/>
            <person name="Jubin C."/>
            <person name="Poulain J."/>
            <person name="Vacherie B."/>
            <person name="Barbe V."/>
            <person name="Pelletier E."/>
            <person name="Sherman D.J."/>
            <person name="Westhof E."/>
            <person name="Weissenbach J."/>
            <person name="Baret P.V."/>
            <person name="Wincker P."/>
            <person name="Gaillardin C."/>
            <person name="Dujon B."/>
            <person name="Souciet J.L."/>
        </authorList>
    </citation>
    <scope>NUCLEOTIDE SEQUENCE [LARGE SCALE GENOMIC DNA]</scope>
    <source>
        <strain evidence="13">ATCC MYA-4447 / BCRC 22081 / CBS 7064 / NBRC 10061 / NRRL Y-12695</strain>
    </source>
</reference>
<evidence type="ECO:0000256" key="6">
    <source>
        <dbReference type="ARBA" id="ARBA00023242"/>
    </source>
</evidence>
<evidence type="ECO:0000313" key="11">
    <source>
        <dbReference type="EMBL" id="CCE80497.1"/>
    </source>
</evidence>
<keyword evidence="4 8" id="KW-1133">Transmembrane helix</keyword>
<evidence type="ECO:0000256" key="5">
    <source>
        <dbReference type="ARBA" id="ARBA00023136"/>
    </source>
</evidence>
<feature type="transmembrane region" description="Helical" evidence="8">
    <location>
        <begin position="517"/>
        <end position="542"/>
    </location>
</feature>
<dbReference type="PANTHER" id="PTHR47808">
    <property type="entry name" value="INNER NUCLEAR MEMBRANE PROTEIN HEH2-RELATED"/>
    <property type="match status" value="1"/>
</dbReference>
<dbReference type="Gene3D" id="1.10.720.30">
    <property type="entry name" value="SAP domain"/>
    <property type="match status" value="1"/>
</dbReference>
<dbReference type="CDD" id="cd12935">
    <property type="entry name" value="LEM_like"/>
    <property type="match status" value="1"/>
</dbReference>
<feature type="compositionally biased region" description="Basic and acidic residues" evidence="7">
    <location>
        <begin position="386"/>
        <end position="403"/>
    </location>
</feature>
<feature type="domain" description="Man1/Src1-like C-terminal" evidence="9">
    <location>
        <begin position="531"/>
        <end position="875"/>
    </location>
</feature>
<dbReference type="InterPro" id="IPR025856">
    <property type="entry name" value="HeH/LEM_domain"/>
</dbReference>
<feature type="compositionally biased region" description="Basic and acidic residues" evidence="7">
    <location>
        <begin position="412"/>
        <end position="429"/>
    </location>
</feature>
<evidence type="ECO:0000259" key="9">
    <source>
        <dbReference type="Pfam" id="PF09402"/>
    </source>
</evidence>
<feature type="domain" description="HeH/LEM" evidence="10">
    <location>
        <begin position="14"/>
        <end position="47"/>
    </location>
</feature>
<evidence type="ECO:0000259" key="10">
    <source>
        <dbReference type="Pfam" id="PF12949"/>
    </source>
</evidence>
<evidence type="ECO:0000313" key="13">
    <source>
        <dbReference type="Proteomes" id="UP000005222"/>
    </source>
</evidence>
<dbReference type="Pfam" id="PF09402">
    <property type="entry name" value="MSC"/>
    <property type="match status" value="1"/>
</dbReference>
<feature type="compositionally biased region" description="Basic and acidic residues" evidence="7">
    <location>
        <begin position="56"/>
        <end position="96"/>
    </location>
</feature>
<dbReference type="eggNOG" id="ENOG502QVG5">
    <property type="taxonomic scope" value="Eukaryota"/>
</dbReference>
<dbReference type="OrthoDB" id="2503928at2759"/>
<dbReference type="InterPro" id="IPR018996">
    <property type="entry name" value="Man1/Src1-like_C"/>
</dbReference>
<name>G8YJK2_PICSO</name>
<protein>
    <submittedName>
        <fullName evidence="11">Piso0_003614 protein</fullName>
    </submittedName>
</protein>
<evidence type="ECO:0000256" key="4">
    <source>
        <dbReference type="ARBA" id="ARBA00022989"/>
    </source>
</evidence>
<dbReference type="GO" id="GO:0005783">
    <property type="term" value="C:endoplasmic reticulum"/>
    <property type="evidence" value="ECO:0007669"/>
    <property type="project" value="TreeGrafter"/>
</dbReference>
<feature type="compositionally biased region" description="Basic and acidic residues" evidence="7">
    <location>
        <begin position="118"/>
        <end position="144"/>
    </location>
</feature>
<proteinExistence type="predicted"/>
<dbReference type="Proteomes" id="UP000005222">
    <property type="component" value="Chromosome G"/>
</dbReference>
<dbReference type="EMBL" id="FO082052">
    <property type="protein sequence ID" value="CCE81262.1"/>
    <property type="molecule type" value="Genomic_DNA"/>
</dbReference>
<feature type="region of interest" description="Disordered" evidence="7">
    <location>
        <begin position="456"/>
        <end position="510"/>
    </location>
</feature>
<dbReference type="InterPro" id="IPR041885">
    <property type="entry name" value="MAN1_winged_helix_dom"/>
</dbReference>
<feature type="compositionally biased region" description="Basic and acidic residues" evidence="7">
    <location>
        <begin position="162"/>
        <end position="202"/>
    </location>
</feature>
<gene>
    <name evidence="11" type="primary">Piso0_003614</name>
    <name evidence="11" type="ORF">GNLVRS01_PISO0G16198g</name>
    <name evidence="12" type="ORF">GNLVRS01_PISO0H16199g</name>
</gene>
<keyword evidence="5 8" id="KW-0472">Membrane</keyword>
<keyword evidence="13" id="KW-1185">Reference proteome</keyword>
<dbReference type="EMBL" id="FO082053">
    <property type="protein sequence ID" value="CCE80497.1"/>
    <property type="molecule type" value="Genomic_DNA"/>
</dbReference>
<evidence type="ECO:0000313" key="12">
    <source>
        <dbReference type="EMBL" id="CCE81262.1"/>
    </source>
</evidence>
<feature type="compositionally biased region" description="Basic and acidic residues" evidence="7">
    <location>
        <begin position="347"/>
        <end position="366"/>
    </location>
</feature>
<evidence type="ECO:0000256" key="2">
    <source>
        <dbReference type="ARBA" id="ARBA00022553"/>
    </source>
</evidence>
<sequence>MDAKEYLRSDFDVKKLKVAEIRGILNENNVHYKSSARKGELIVLFNEHIGSRSKELMKKYDETHSKPNDEGIIHVKSEGASKEKKPEEFDTSRSETEAESDLEENESQESISTPQGQKVEKTENTSREEEVEKADDTREEKSDSEGEEGENESVDQQTDAEGSDRRKDTEYTSSERERRSIRKTEESTDKHNVSVDSHKAEDTQSSSVTTPVAPKKDETPFSDENVFQSSPHSSRSKKNSAGSNRSSPAVPQKRSKDGEPSSSSKKQKMSSPLADITSKVPKKPRGYLFDDDDEDTSASGDDSFLKGITSQTKSPRIKTAQNNKGLQHGFISPKPNKPSLLPVTSKVRSELRKTSRGKHESGEKITKPSSKANRKSKRVASSNNSEGRKSGDEDTDESLEKETNVFNNKSADANKQEHEDRPTSGDELLRSPSFASKLGISVSGLAPKDYKLDEPSFVLNPKDSATNTNTNTDTQRHTSVQSDDELSDEEEENNTQTNKESETVNKKTSSKRSHGKASILSILLFVTLWLALVLLGLFGYWYREQTYLIGYCGQEIDVPTFPVSEKYPNWLSAIGRFLDERYKPECTKCPSHARCYPYLEIGCYEDFVEYKPWYFDYSPVVHPEYKKCIPDTKKAEKLQIMIEVTLDLLRSRNANKNCGNTSPKNLDAGLKVEEIHELLYMMKAPYISDEEFEELWSKSLVELEKEPEIIIGYQSKSNPVDVDFNNTREETENKVFRSTSLSNLSIKCQLQNTIVGTIAQFKKILLAIVSIALSALIIRIKFKKYQADQLVVRQLYKDVLDRLKNQYLISKNTQDQYPPYIAAIQLRDLILTNENNLSRKLKLWNKVSHKVENNANIRSHLTENHGEIMKVWEWITYDIN</sequence>
<dbReference type="STRING" id="559304.G8YJK2"/>
<comment type="subcellular location">
    <subcellularLocation>
        <location evidence="1">Nucleus inner membrane</location>
    </subcellularLocation>
</comment>
<reference evidence="11" key="1">
    <citation type="submission" date="2011-10" db="EMBL/GenBank/DDBJ databases">
        <authorList>
            <person name="Genoscope - CEA"/>
        </authorList>
    </citation>
    <scope>NUCLEOTIDE SEQUENCE</scope>
</reference>
<evidence type="ECO:0000256" key="1">
    <source>
        <dbReference type="ARBA" id="ARBA00004540"/>
    </source>
</evidence>
<dbReference type="GO" id="GO:0003682">
    <property type="term" value="F:chromatin binding"/>
    <property type="evidence" value="ECO:0007669"/>
    <property type="project" value="InterPro"/>
</dbReference>
<dbReference type="AlphaFoldDB" id="G8YJK2"/>
<dbReference type="Proteomes" id="UP000005222">
    <property type="component" value="Chromosome H"/>
</dbReference>
<keyword evidence="6" id="KW-0539">Nucleus</keyword>
<dbReference type="InParanoid" id="G8YJK2"/>
<dbReference type="GO" id="GO:0034399">
    <property type="term" value="C:nuclear periphery"/>
    <property type="evidence" value="ECO:0007669"/>
    <property type="project" value="TreeGrafter"/>
</dbReference>
<dbReference type="Gene3D" id="1.10.10.1180">
    <property type="entry name" value="MAN1, winged-helix domain"/>
    <property type="match status" value="1"/>
</dbReference>
<feature type="compositionally biased region" description="Polar residues" evidence="7">
    <location>
        <begin position="308"/>
        <end position="325"/>
    </location>
</feature>
<dbReference type="InterPro" id="IPR044780">
    <property type="entry name" value="Heh2/Src1"/>
</dbReference>
<evidence type="ECO:0000256" key="7">
    <source>
        <dbReference type="SAM" id="MobiDB-lite"/>
    </source>
</evidence>
<feature type="region of interest" description="Disordered" evidence="7">
    <location>
        <begin position="56"/>
        <end position="430"/>
    </location>
</feature>
<keyword evidence="2" id="KW-0597">Phosphoprotein</keyword>
<keyword evidence="3 8" id="KW-0812">Transmembrane</keyword>
<dbReference type="PANTHER" id="PTHR47808:SF2">
    <property type="entry name" value="LEM DOMAIN-CONTAINING PROTEIN 2"/>
    <property type="match status" value="1"/>
</dbReference>
<dbReference type="InterPro" id="IPR036361">
    <property type="entry name" value="SAP_dom_sf"/>
</dbReference>
<dbReference type="GO" id="GO:0005637">
    <property type="term" value="C:nuclear inner membrane"/>
    <property type="evidence" value="ECO:0007669"/>
    <property type="project" value="UniProtKB-SubCell"/>
</dbReference>
<accession>G8YJK2</accession>
<feature type="compositionally biased region" description="Acidic residues" evidence="7">
    <location>
        <begin position="482"/>
        <end position="493"/>
    </location>
</feature>
<dbReference type="Pfam" id="PF12949">
    <property type="entry name" value="HeH"/>
    <property type="match status" value="1"/>
</dbReference>
<dbReference type="HOGENOM" id="CLU_010838_0_1_1"/>
<evidence type="ECO:0000256" key="8">
    <source>
        <dbReference type="SAM" id="Phobius"/>
    </source>
</evidence>
<dbReference type="FunCoup" id="G8YJK2">
    <property type="interactions" value="75"/>
</dbReference>
<feature type="compositionally biased region" description="Acidic residues" evidence="7">
    <location>
        <begin position="97"/>
        <end position="107"/>
    </location>
</feature>
<organism evidence="11 13">
    <name type="scientific">Pichia sorbitophila (strain ATCC MYA-4447 / BCRC 22081 / CBS 7064 / NBRC 10061 / NRRL Y-12695)</name>
    <name type="common">Hybrid yeast</name>
    <dbReference type="NCBI Taxonomy" id="559304"/>
    <lineage>
        <taxon>Eukaryota</taxon>
        <taxon>Fungi</taxon>
        <taxon>Dikarya</taxon>
        <taxon>Ascomycota</taxon>
        <taxon>Saccharomycotina</taxon>
        <taxon>Pichiomycetes</taxon>
        <taxon>Debaryomycetaceae</taxon>
        <taxon>Millerozyma</taxon>
    </lineage>
</organism>